<reference evidence="1" key="1">
    <citation type="journal article" date="2014" name="Int. J. Syst. Evol. Microbiol.">
        <title>Complete genome sequence of Corynebacterium casei LMG S-19264T (=DSM 44701T), isolated from a smear-ripened cheese.</title>
        <authorList>
            <consortium name="US DOE Joint Genome Institute (JGI-PGF)"/>
            <person name="Walter F."/>
            <person name="Albersmeier A."/>
            <person name="Kalinowski J."/>
            <person name="Ruckert C."/>
        </authorList>
    </citation>
    <scope>NUCLEOTIDE SEQUENCE</scope>
    <source>
        <strain evidence="1">JCM 4346</strain>
    </source>
</reference>
<dbReference type="EMBL" id="BMSX01000031">
    <property type="protein sequence ID" value="GGR55266.1"/>
    <property type="molecule type" value="Genomic_DNA"/>
</dbReference>
<dbReference type="RefSeq" id="WP_189943408.1">
    <property type="nucleotide sequence ID" value="NZ_BMSX01000031.1"/>
</dbReference>
<protein>
    <recommendedName>
        <fullName evidence="3">MarR family transcriptional regulator</fullName>
    </recommendedName>
</protein>
<accession>A0A918FML5</accession>
<keyword evidence="2" id="KW-1185">Reference proteome</keyword>
<gene>
    <name evidence="1" type="ORF">GCM10010251_85380</name>
</gene>
<evidence type="ECO:0000313" key="1">
    <source>
        <dbReference type="EMBL" id="GGR55266.1"/>
    </source>
</evidence>
<sequence>MQALAAEGLLLREQAPHDARSFNAVLTDAGRARLEQALPIYVATVRRLVLDHLEREDVDVARLAAAWQRMAQTD</sequence>
<reference evidence="1" key="2">
    <citation type="submission" date="2020-09" db="EMBL/GenBank/DDBJ databases">
        <authorList>
            <person name="Sun Q."/>
            <person name="Ohkuma M."/>
        </authorList>
    </citation>
    <scope>NUCLEOTIDE SEQUENCE</scope>
    <source>
        <strain evidence="1">JCM 4346</strain>
    </source>
</reference>
<name>A0A918FML5_9ACTN</name>
<dbReference type="Gene3D" id="1.10.10.10">
    <property type="entry name" value="Winged helix-like DNA-binding domain superfamily/Winged helix DNA-binding domain"/>
    <property type="match status" value="1"/>
</dbReference>
<dbReference type="InterPro" id="IPR036388">
    <property type="entry name" value="WH-like_DNA-bd_sf"/>
</dbReference>
<evidence type="ECO:0008006" key="3">
    <source>
        <dbReference type="Google" id="ProtNLM"/>
    </source>
</evidence>
<organism evidence="1 2">
    <name type="scientific">Streptomyces aurantiogriseus</name>
    <dbReference type="NCBI Taxonomy" id="66870"/>
    <lineage>
        <taxon>Bacteria</taxon>
        <taxon>Bacillati</taxon>
        <taxon>Actinomycetota</taxon>
        <taxon>Actinomycetes</taxon>
        <taxon>Kitasatosporales</taxon>
        <taxon>Streptomycetaceae</taxon>
        <taxon>Streptomyces</taxon>
    </lineage>
</organism>
<comment type="caution">
    <text evidence="1">The sequence shown here is derived from an EMBL/GenBank/DDBJ whole genome shotgun (WGS) entry which is preliminary data.</text>
</comment>
<dbReference type="InterPro" id="IPR036390">
    <property type="entry name" value="WH_DNA-bd_sf"/>
</dbReference>
<dbReference type="SUPFAM" id="SSF46785">
    <property type="entry name" value="Winged helix' DNA-binding domain"/>
    <property type="match status" value="1"/>
</dbReference>
<dbReference type="AlphaFoldDB" id="A0A918FML5"/>
<dbReference type="Proteomes" id="UP000658320">
    <property type="component" value="Unassembled WGS sequence"/>
</dbReference>
<evidence type="ECO:0000313" key="2">
    <source>
        <dbReference type="Proteomes" id="UP000658320"/>
    </source>
</evidence>
<proteinExistence type="predicted"/>